<dbReference type="PANTHER" id="PTHR46797:SF1">
    <property type="entry name" value="METHYLPHOSPHONATE SYNTHASE"/>
    <property type="match status" value="1"/>
</dbReference>
<dbReference type="PANTHER" id="PTHR46797">
    <property type="entry name" value="HTH-TYPE TRANSCRIPTIONAL REGULATOR"/>
    <property type="match status" value="1"/>
</dbReference>
<keyword evidence="1" id="KW-0238">DNA-binding</keyword>
<dbReference type="GO" id="GO:0005829">
    <property type="term" value="C:cytosol"/>
    <property type="evidence" value="ECO:0007669"/>
    <property type="project" value="TreeGrafter"/>
</dbReference>
<dbReference type="EMBL" id="SDKC01000001">
    <property type="protein sequence ID" value="RXS73827.1"/>
    <property type="molecule type" value="Genomic_DNA"/>
</dbReference>
<dbReference type="InterPro" id="IPR001387">
    <property type="entry name" value="Cro/C1-type_HTH"/>
</dbReference>
<dbReference type="AlphaFoldDB" id="A0A4Q1RE67"/>
<dbReference type="Proteomes" id="UP000290106">
    <property type="component" value="Unassembled WGS sequence"/>
</dbReference>
<evidence type="ECO:0000313" key="4">
    <source>
        <dbReference type="Proteomes" id="UP000290106"/>
    </source>
</evidence>
<dbReference type="SMART" id="SM00530">
    <property type="entry name" value="HTH_XRE"/>
    <property type="match status" value="1"/>
</dbReference>
<protein>
    <submittedName>
        <fullName evidence="3">XRE family transcriptional regulator</fullName>
    </submittedName>
</protein>
<dbReference type="RefSeq" id="WP_129256705.1">
    <property type="nucleotide sequence ID" value="NZ_SDKC01000001.1"/>
</dbReference>
<dbReference type="Pfam" id="PF12844">
    <property type="entry name" value="HTH_19"/>
    <property type="match status" value="1"/>
</dbReference>
<dbReference type="GO" id="GO:0003677">
    <property type="term" value="F:DNA binding"/>
    <property type="evidence" value="ECO:0007669"/>
    <property type="project" value="UniProtKB-KW"/>
</dbReference>
<dbReference type="InterPro" id="IPR010982">
    <property type="entry name" value="Lambda_DNA-bd_dom_sf"/>
</dbReference>
<comment type="caution">
    <text evidence="3">The sequence shown here is derived from an EMBL/GenBank/DDBJ whole genome shotgun (WGS) entry which is preliminary data.</text>
</comment>
<feature type="domain" description="HTH cro/C1-type" evidence="2">
    <location>
        <begin position="10"/>
        <end position="64"/>
    </location>
</feature>
<dbReference type="InterPro" id="IPR050807">
    <property type="entry name" value="TransReg_Diox_bact_type"/>
</dbReference>
<evidence type="ECO:0000259" key="2">
    <source>
        <dbReference type="PROSITE" id="PS50943"/>
    </source>
</evidence>
<gene>
    <name evidence="3" type="ORF">ETP43_00205</name>
</gene>
<dbReference type="SUPFAM" id="SSF47413">
    <property type="entry name" value="lambda repressor-like DNA-binding domains"/>
    <property type="match status" value="1"/>
</dbReference>
<dbReference type="GO" id="GO:0003700">
    <property type="term" value="F:DNA-binding transcription factor activity"/>
    <property type="evidence" value="ECO:0007669"/>
    <property type="project" value="TreeGrafter"/>
</dbReference>
<keyword evidence="4" id="KW-1185">Reference proteome</keyword>
<name>A0A4Q1RE67_9FIRM</name>
<sequence>MQEEDFAKRLSALRQEKGASARDMSLSLGQNAGYINNIENGHNLPSMTVFFYICEYLGITPKEFFDYDNESPDTTRQLLEALTKIDKETLAHLTAIILALSKK</sequence>
<evidence type="ECO:0000313" key="3">
    <source>
        <dbReference type="EMBL" id="RXS73827.1"/>
    </source>
</evidence>
<dbReference type="Gene3D" id="1.10.260.40">
    <property type="entry name" value="lambda repressor-like DNA-binding domains"/>
    <property type="match status" value="1"/>
</dbReference>
<organism evidence="3 4">
    <name type="scientific">Blautia faecicola</name>
    <dbReference type="NCBI Taxonomy" id="2509240"/>
    <lineage>
        <taxon>Bacteria</taxon>
        <taxon>Bacillati</taxon>
        <taxon>Bacillota</taxon>
        <taxon>Clostridia</taxon>
        <taxon>Lachnospirales</taxon>
        <taxon>Lachnospiraceae</taxon>
        <taxon>Blautia</taxon>
    </lineage>
</organism>
<reference evidence="3 4" key="1">
    <citation type="submission" date="2019-01" db="EMBL/GenBank/DDBJ databases">
        <title>Blautia sp. nov. KGMB01111 isolated human feces.</title>
        <authorList>
            <person name="Park J.-E."/>
            <person name="Kim J.-S."/>
            <person name="Park S.-H."/>
        </authorList>
    </citation>
    <scope>NUCLEOTIDE SEQUENCE [LARGE SCALE GENOMIC DNA]</scope>
    <source>
        <strain evidence="3 4">KGMB01111</strain>
    </source>
</reference>
<dbReference type="CDD" id="cd00093">
    <property type="entry name" value="HTH_XRE"/>
    <property type="match status" value="1"/>
</dbReference>
<proteinExistence type="predicted"/>
<accession>A0A4Q1RE67</accession>
<dbReference type="OrthoDB" id="2187867at2"/>
<evidence type="ECO:0000256" key="1">
    <source>
        <dbReference type="ARBA" id="ARBA00023125"/>
    </source>
</evidence>
<dbReference type="PROSITE" id="PS50943">
    <property type="entry name" value="HTH_CROC1"/>
    <property type="match status" value="1"/>
</dbReference>